<dbReference type="RefSeq" id="WP_159544702.1">
    <property type="nucleotide sequence ID" value="NZ_CP047156.1"/>
</dbReference>
<evidence type="ECO:0000313" key="3">
    <source>
        <dbReference type="Proteomes" id="UP000463857"/>
    </source>
</evidence>
<keyword evidence="1" id="KW-0472">Membrane</keyword>
<evidence type="ECO:0000313" key="2">
    <source>
        <dbReference type="EMBL" id="QHC00328.1"/>
    </source>
</evidence>
<organism evidence="2 3">
    <name type="scientific">Epidermidibacterium keratini</name>
    <dbReference type="NCBI Taxonomy" id="1891644"/>
    <lineage>
        <taxon>Bacteria</taxon>
        <taxon>Bacillati</taxon>
        <taxon>Actinomycetota</taxon>
        <taxon>Actinomycetes</taxon>
        <taxon>Sporichthyales</taxon>
        <taxon>Sporichthyaceae</taxon>
        <taxon>Epidermidibacterium</taxon>
    </lineage>
</organism>
<feature type="transmembrane region" description="Helical" evidence="1">
    <location>
        <begin position="37"/>
        <end position="54"/>
    </location>
</feature>
<accession>A0A7L4YML4</accession>
<sequence length="141" mass="15186">MPAHSEGQARVDRIVLAFTGLLTLTMVGMLINSPGLTMVPIPLMVALLTLLATLRPGNHWPARNVLLAQGIFHLCSLAIWLVAWLAVGNNEVTIAGMTTSMGMLVVIGWPFYTITSSLLYAYCSTYSKAIAQVTADAPDRN</sequence>
<reference evidence="2 3" key="1">
    <citation type="journal article" date="2018" name="Int. J. Syst. Evol. Microbiol.">
        <title>Epidermidibacterium keratini gen. nov., sp. nov., a member of the family Sporichthyaceae, isolated from keratin epidermis.</title>
        <authorList>
            <person name="Lee D.G."/>
            <person name="Trujillo M.E."/>
            <person name="Kang S."/>
            <person name="Nam J.J."/>
            <person name="Kim Y.J."/>
        </authorList>
    </citation>
    <scope>NUCLEOTIDE SEQUENCE [LARGE SCALE GENOMIC DNA]</scope>
    <source>
        <strain evidence="2 3">EPI-7</strain>
    </source>
</reference>
<dbReference type="InParanoid" id="A0A7L4YML4"/>
<dbReference type="KEGG" id="eke:EK0264_08565"/>
<feature type="transmembrane region" description="Helical" evidence="1">
    <location>
        <begin position="12"/>
        <end position="31"/>
    </location>
</feature>
<evidence type="ECO:0000256" key="1">
    <source>
        <dbReference type="SAM" id="Phobius"/>
    </source>
</evidence>
<dbReference type="Proteomes" id="UP000463857">
    <property type="component" value="Chromosome"/>
</dbReference>
<proteinExistence type="predicted"/>
<dbReference type="AlphaFoldDB" id="A0A7L4YML4"/>
<name>A0A7L4YML4_9ACTN</name>
<keyword evidence="1" id="KW-0812">Transmembrane</keyword>
<gene>
    <name evidence="2" type="ORF">EK0264_08565</name>
</gene>
<keyword evidence="1" id="KW-1133">Transmembrane helix</keyword>
<dbReference type="EMBL" id="CP047156">
    <property type="protein sequence ID" value="QHC00328.1"/>
    <property type="molecule type" value="Genomic_DNA"/>
</dbReference>
<keyword evidence="3" id="KW-1185">Reference proteome</keyword>
<feature type="transmembrane region" description="Helical" evidence="1">
    <location>
        <begin position="66"/>
        <end position="86"/>
    </location>
</feature>
<dbReference type="OrthoDB" id="5193566at2"/>
<protein>
    <submittedName>
        <fullName evidence="2">Uncharacterized protein</fullName>
    </submittedName>
</protein>